<dbReference type="Proteomes" id="UP000008909">
    <property type="component" value="Unassembled WGS sequence"/>
</dbReference>
<feature type="transmembrane region" description="Helical" evidence="1">
    <location>
        <begin position="156"/>
        <end position="181"/>
    </location>
</feature>
<sequence length="401" mass="45950">MALPPTTDDVTSACDETFTLELPSSATKRTTILHRMGAAAESFFDCSFTLGMEPSSRTLFRTNSTKVRYALCISPPWNTCNRLRVHIRFRAGIKKWTLRSTVILTFFKLLHAVETNLTQNKISLYQDNRTKLPDYENRVINPSTPPEICKITLTEFILYFCCQPVICLCGFFLNILSVIIFCKPQFSGPAYTYMTAMSMTDAITLLIHIPAGLVSFANRIAVRWSVRKAAVKIFRNPLKFELTNPYTTYKNDFSHVTTHCEIQRIQTIPCDKIIKTIYTFHFNFTPRDSAGFQFNLKSSVGTKENRTNVAGIVGLSTDYYLRNGSSYVRKPLLVLFKCTLFGYLISHFLWFFYKDKSSAKTYEAGKESIAKEILLTFQNFDHHFGQGLQITRRLERGPIQF</sequence>
<keyword evidence="1" id="KW-1133">Transmembrane helix</keyword>
<reference key="2">
    <citation type="submission" date="2011-10" db="EMBL/GenBank/DDBJ databases">
        <title>The genome and transcriptome sequence of Clonorchis sinensis provide insights into the carcinogenic liver fluke.</title>
        <authorList>
            <person name="Wang X."/>
            <person name="Huang Y."/>
            <person name="Chen W."/>
            <person name="Liu H."/>
            <person name="Guo L."/>
            <person name="Chen Y."/>
            <person name="Luo F."/>
            <person name="Zhou W."/>
            <person name="Sun J."/>
            <person name="Mao Q."/>
            <person name="Liang P."/>
            <person name="Zhou C."/>
            <person name="Tian Y."/>
            <person name="Men J."/>
            <person name="Lv X."/>
            <person name="Huang L."/>
            <person name="Zhou J."/>
            <person name="Hu Y."/>
            <person name="Li R."/>
            <person name="Zhang F."/>
            <person name="Lei H."/>
            <person name="Li X."/>
            <person name="Hu X."/>
            <person name="Liang C."/>
            <person name="Xu J."/>
            <person name="Wu Z."/>
            <person name="Yu X."/>
        </authorList>
    </citation>
    <scope>NUCLEOTIDE SEQUENCE</scope>
    <source>
        <strain>Henan</strain>
    </source>
</reference>
<evidence type="ECO:0000313" key="3">
    <source>
        <dbReference type="Proteomes" id="UP000008909"/>
    </source>
</evidence>
<keyword evidence="1" id="KW-0812">Transmembrane</keyword>
<feature type="transmembrane region" description="Helical" evidence="1">
    <location>
        <begin position="193"/>
        <end position="217"/>
    </location>
</feature>
<dbReference type="SUPFAM" id="SSF81321">
    <property type="entry name" value="Family A G protein-coupled receptor-like"/>
    <property type="match status" value="1"/>
</dbReference>
<accession>G7YC60</accession>
<feature type="transmembrane region" description="Helical" evidence="1">
    <location>
        <begin position="332"/>
        <end position="353"/>
    </location>
</feature>
<protein>
    <recommendedName>
        <fullName evidence="4">G-protein coupled receptors family 1 profile domain-containing protein</fullName>
    </recommendedName>
</protein>
<organism evidence="2 3">
    <name type="scientific">Clonorchis sinensis</name>
    <name type="common">Chinese liver fluke</name>
    <dbReference type="NCBI Taxonomy" id="79923"/>
    <lineage>
        <taxon>Eukaryota</taxon>
        <taxon>Metazoa</taxon>
        <taxon>Spiralia</taxon>
        <taxon>Lophotrochozoa</taxon>
        <taxon>Platyhelminthes</taxon>
        <taxon>Trematoda</taxon>
        <taxon>Digenea</taxon>
        <taxon>Opisthorchiida</taxon>
        <taxon>Opisthorchiata</taxon>
        <taxon>Opisthorchiidae</taxon>
        <taxon>Clonorchis</taxon>
    </lineage>
</organism>
<evidence type="ECO:0008006" key="4">
    <source>
        <dbReference type="Google" id="ProtNLM"/>
    </source>
</evidence>
<reference evidence="2" key="1">
    <citation type="journal article" date="2011" name="Genome Biol.">
        <title>The draft genome of the carcinogenic human liver fluke Clonorchis sinensis.</title>
        <authorList>
            <person name="Wang X."/>
            <person name="Chen W."/>
            <person name="Huang Y."/>
            <person name="Sun J."/>
            <person name="Men J."/>
            <person name="Liu H."/>
            <person name="Luo F."/>
            <person name="Guo L."/>
            <person name="Lv X."/>
            <person name="Deng C."/>
            <person name="Zhou C."/>
            <person name="Fan Y."/>
            <person name="Li X."/>
            <person name="Huang L."/>
            <person name="Hu Y."/>
            <person name="Liang C."/>
            <person name="Hu X."/>
            <person name="Xu J."/>
            <person name="Yu X."/>
        </authorList>
    </citation>
    <scope>NUCLEOTIDE SEQUENCE [LARGE SCALE GENOMIC DNA]</scope>
    <source>
        <strain evidence="2">Henan</strain>
    </source>
</reference>
<evidence type="ECO:0000313" key="2">
    <source>
        <dbReference type="EMBL" id="GAA50544.1"/>
    </source>
</evidence>
<gene>
    <name evidence="2" type="ORF">CLF_104704</name>
</gene>
<keyword evidence="3" id="KW-1185">Reference proteome</keyword>
<proteinExistence type="predicted"/>
<keyword evidence="1" id="KW-0472">Membrane</keyword>
<dbReference type="AlphaFoldDB" id="G7YC60"/>
<evidence type="ECO:0000256" key="1">
    <source>
        <dbReference type="SAM" id="Phobius"/>
    </source>
</evidence>
<dbReference type="Gene3D" id="1.20.1070.10">
    <property type="entry name" value="Rhodopsin 7-helix transmembrane proteins"/>
    <property type="match status" value="1"/>
</dbReference>
<dbReference type="EMBL" id="DF143056">
    <property type="protein sequence ID" value="GAA50544.1"/>
    <property type="molecule type" value="Genomic_DNA"/>
</dbReference>
<name>G7YC60_CLOSI</name>